<evidence type="ECO:0000313" key="3">
    <source>
        <dbReference type="Proteomes" id="UP000516437"/>
    </source>
</evidence>
<dbReference type="AlphaFoldDB" id="A0A6A1VWV2"/>
<reference evidence="2 3" key="1">
    <citation type="journal article" date="2019" name="Plant Biotechnol. J.">
        <title>The red bayberry genome and genetic basis of sex determination.</title>
        <authorList>
            <person name="Jia H.M."/>
            <person name="Jia H.J."/>
            <person name="Cai Q.L."/>
            <person name="Wang Y."/>
            <person name="Zhao H.B."/>
            <person name="Yang W.F."/>
            <person name="Wang G.Y."/>
            <person name="Li Y.H."/>
            <person name="Zhan D.L."/>
            <person name="Shen Y.T."/>
            <person name="Niu Q.F."/>
            <person name="Chang L."/>
            <person name="Qiu J."/>
            <person name="Zhao L."/>
            <person name="Xie H.B."/>
            <person name="Fu W.Y."/>
            <person name="Jin J."/>
            <person name="Li X.W."/>
            <person name="Jiao Y."/>
            <person name="Zhou C.C."/>
            <person name="Tu T."/>
            <person name="Chai C.Y."/>
            <person name="Gao J.L."/>
            <person name="Fan L.J."/>
            <person name="van de Weg E."/>
            <person name="Wang J.Y."/>
            <person name="Gao Z.S."/>
        </authorList>
    </citation>
    <scope>NUCLEOTIDE SEQUENCE [LARGE SCALE GENOMIC DNA]</scope>
    <source>
        <tissue evidence="2">Leaves</tissue>
    </source>
</reference>
<feature type="compositionally biased region" description="Basic and acidic residues" evidence="1">
    <location>
        <begin position="137"/>
        <end position="151"/>
    </location>
</feature>
<name>A0A6A1VWV2_9ROSI</name>
<keyword evidence="3" id="KW-1185">Reference proteome</keyword>
<organism evidence="2 3">
    <name type="scientific">Morella rubra</name>
    <name type="common">Chinese bayberry</name>
    <dbReference type="NCBI Taxonomy" id="262757"/>
    <lineage>
        <taxon>Eukaryota</taxon>
        <taxon>Viridiplantae</taxon>
        <taxon>Streptophyta</taxon>
        <taxon>Embryophyta</taxon>
        <taxon>Tracheophyta</taxon>
        <taxon>Spermatophyta</taxon>
        <taxon>Magnoliopsida</taxon>
        <taxon>eudicotyledons</taxon>
        <taxon>Gunneridae</taxon>
        <taxon>Pentapetalae</taxon>
        <taxon>rosids</taxon>
        <taxon>fabids</taxon>
        <taxon>Fagales</taxon>
        <taxon>Myricaceae</taxon>
        <taxon>Morella</taxon>
    </lineage>
</organism>
<evidence type="ECO:0000256" key="1">
    <source>
        <dbReference type="SAM" id="MobiDB-lite"/>
    </source>
</evidence>
<dbReference type="EMBL" id="RXIC02000022">
    <property type="protein sequence ID" value="KAB1217419.1"/>
    <property type="molecule type" value="Genomic_DNA"/>
</dbReference>
<feature type="region of interest" description="Disordered" evidence="1">
    <location>
        <begin position="132"/>
        <end position="159"/>
    </location>
</feature>
<protein>
    <submittedName>
        <fullName evidence="2">Uncharacterized protein</fullName>
    </submittedName>
</protein>
<evidence type="ECO:0000313" key="2">
    <source>
        <dbReference type="EMBL" id="KAB1217419.1"/>
    </source>
</evidence>
<sequence length="159" mass="18057">MDRPREKTIKGVRGTRIRAHVWLPTGWPAGARLRPNKPPRGEETNHTACTNRISPPESKFGEKGSGRVEACGASQADMLAPERHRSWRQMRRRPFMVVVAARDLQTSQNLPEHSIEKESQLTAEREGVIGEFGWKAEQSRGRREGPKRLPLSEETVEEE</sequence>
<accession>A0A6A1VWV2</accession>
<feature type="region of interest" description="Disordered" evidence="1">
    <location>
        <begin position="27"/>
        <end position="85"/>
    </location>
</feature>
<dbReference type="Proteomes" id="UP000516437">
    <property type="component" value="Chromosome 4"/>
</dbReference>
<proteinExistence type="predicted"/>
<gene>
    <name evidence="2" type="ORF">CJ030_MR4G020902</name>
</gene>
<comment type="caution">
    <text evidence="2">The sequence shown here is derived from an EMBL/GenBank/DDBJ whole genome shotgun (WGS) entry which is preliminary data.</text>
</comment>